<dbReference type="GO" id="GO:0061503">
    <property type="term" value="F:tRNA threonylcarbamoyladenosine dehydratase"/>
    <property type="evidence" value="ECO:0007669"/>
    <property type="project" value="TreeGrafter"/>
</dbReference>
<dbReference type="InterPro" id="IPR000594">
    <property type="entry name" value="ThiF_NAD_FAD-bd"/>
</dbReference>
<dbReference type="NCBIfam" id="NF006395">
    <property type="entry name" value="PRK08644.1"/>
    <property type="match status" value="1"/>
</dbReference>
<dbReference type="Gene3D" id="3.40.50.720">
    <property type="entry name" value="NAD(P)-binding Rossmann-like Domain"/>
    <property type="match status" value="1"/>
</dbReference>
<keyword evidence="2" id="KW-0548">Nucleotidyltransferase</keyword>
<dbReference type="KEGG" id="blau:DQQ01_05500"/>
<name>A0A2Z4U9L0_9FIRM</name>
<dbReference type="RefSeq" id="WP_111919067.1">
    <property type="nucleotide sequence ID" value="NZ_CAUWHR010000001.1"/>
</dbReference>
<evidence type="ECO:0000313" key="2">
    <source>
        <dbReference type="EMBL" id="AWY97690.1"/>
    </source>
</evidence>
<dbReference type="InterPro" id="IPR012729">
    <property type="entry name" value="ThiF_fam2"/>
</dbReference>
<feature type="domain" description="THIF-type NAD/FAD binding fold" evidence="1">
    <location>
        <begin position="15"/>
        <end position="138"/>
    </location>
</feature>
<dbReference type="InterPro" id="IPR035985">
    <property type="entry name" value="Ubiquitin-activating_enz"/>
</dbReference>
<accession>A0A2Z4U9L0</accession>
<dbReference type="Proteomes" id="UP000250003">
    <property type="component" value="Chromosome"/>
</dbReference>
<proteinExistence type="predicted"/>
<dbReference type="Pfam" id="PF00899">
    <property type="entry name" value="ThiF"/>
    <property type="match status" value="1"/>
</dbReference>
<dbReference type="NCBIfam" id="TIGR02354">
    <property type="entry name" value="thiF_fam2"/>
    <property type="match status" value="1"/>
</dbReference>
<reference evidence="3" key="1">
    <citation type="submission" date="2018-06" db="EMBL/GenBank/DDBJ databases">
        <title>Description of Blautia argi sp. nov., a new anaerobic isolated from dog feces.</title>
        <authorList>
            <person name="Chang Y.-H."/>
            <person name="Paek J."/>
            <person name="Shin Y."/>
        </authorList>
    </citation>
    <scope>NUCLEOTIDE SEQUENCE [LARGE SCALE GENOMIC DNA]</scope>
    <source>
        <strain evidence="3">KCTC 15426</strain>
    </source>
</reference>
<dbReference type="OrthoDB" id="9804286at2"/>
<dbReference type="EMBL" id="CP030280">
    <property type="protein sequence ID" value="AWY97690.1"/>
    <property type="molecule type" value="Genomic_DNA"/>
</dbReference>
<dbReference type="GO" id="GO:0016779">
    <property type="term" value="F:nucleotidyltransferase activity"/>
    <property type="evidence" value="ECO:0007669"/>
    <property type="project" value="UniProtKB-KW"/>
</dbReference>
<dbReference type="PANTHER" id="PTHR43267:SF3">
    <property type="entry name" value="THIF PROTEIN"/>
    <property type="match status" value="1"/>
</dbReference>
<dbReference type="SUPFAM" id="SSF69572">
    <property type="entry name" value="Activating enzymes of the ubiquitin-like proteins"/>
    <property type="match status" value="1"/>
</dbReference>
<gene>
    <name evidence="2" type="ORF">DQQ01_05500</name>
</gene>
<keyword evidence="3" id="KW-1185">Reference proteome</keyword>
<dbReference type="GO" id="GO:0008641">
    <property type="term" value="F:ubiquitin-like modifier activating enzyme activity"/>
    <property type="evidence" value="ECO:0007669"/>
    <property type="project" value="InterPro"/>
</dbReference>
<dbReference type="InterPro" id="IPR045886">
    <property type="entry name" value="ThiF/MoeB/HesA"/>
</dbReference>
<evidence type="ECO:0000313" key="3">
    <source>
        <dbReference type="Proteomes" id="UP000250003"/>
    </source>
</evidence>
<dbReference type="PANTHER" id="PTHR43267">
    <property type="entry name" value="TRNA THREONYLCARBAMOYLADENOSINE DEHYDRATASE"/>
    <property type="match status" value="1"/>
</dbReference>
<evidence type="ECO:0000259" key="1">
    <source>
        <dbReference type="Pfam" id="PF00899"/>
    </source>
</evidence>
<protein>
    <submittedName>
        <fullName evidence="2">Sulfur carrier protein ThiS adenylyltransferase ThiF</fullName>
    </submittedName>
</protein>
<dbReference type="GO" id="GO:0061504">
    <property type="term" value="P:cyclic threonylcarbamoyladenosine biosynthetic process"/>
    <property type="evidence" value="ECO:0007669"/>
    <property type="project" value="TreeGrafter"/>
</dbReference>
<organism evidence="2 3">
    <name type="scientific">Blautia argi</name>
    <dbReference type="NCBI Taxonomy" id="1912897"/>
    <lineage>
        <taxon>Bacteria</taxon>
        <taxon>Bacillati</taxon>
        <taxon>Bacillota</taxon>
        <taxon>Clostridia</taxon>
        <taxon>Lachnospirales</taxon>
        <taxon>Lachnospiraceae</taxon>
        <taxon>Blautia</taxon>
    </lineage>
</organism>
<sequence length="208" mass="22994">MIPGREEMEKALKERHGETLQKKFNAATVAICGLGGLGSNIALSLARAGVGRLLLFDFDRVDITNLHRQQYKAAQVGMYKTDALTENLREINPYICVQSHTIKLQEENLQQLLKDAQIICEAFDLAESKAMLVNRVLEVMPEKFLVAASGMAGLDSPNLIKTRQITPHFYLCGDEQNEVSPKLGLFSSRVMCCAAHEAHVVLQLLAGL</sequence>
<dbReference type="AlphaFoldDB" id="A0A2Z4U9L0"/>
<keyword evidence="2" id="KW-0808">Transferase</keyword>